<dbReference type="InterPro" id="IPR002182">
    <property type="entry name" value="NB-ARC"/>
</dbReference>
<evidence type="ECO:0000256" key="1">
    <source>
        <dbReference type="ARBA" id="ARBA00005820"/>
    </source>
</evidence>
<dbReference type="InterPro" id="IPR005158">
    <property type="entry name" value="BTAD"/>
</dbReference>
<dbReference type="GO" id="GO:0000160">
    <property type="term" value="P:phosphorelay signal transduction system"/>
    <property type="evidence" value="ECO:0007669"/>
    <property type="project" value="UniProtKB-KW"/>
</dbReference>
<dbReference type="SMART" id="SM00862">
    <property type="entry name" value="Trans_reg_C"/>
    <property type="match status" value="1"/>
</dbReference>
<evidence type="ECO:0000256" key="6">
    <source>
        <dbReference type="PROSITE-ProRule" id="PRU01091"/>
    </source>
</evidence>
<dbReference type="PRINTS" id="PR00364">
    <property type="entry name" value="DISEASERSIST"/>
</dbReference>
<dbReference type="InterPro" id="IPR019734">
    <property type="entry name" value="TPR_rpt"/>
</dbReference>
<dbReference type="Pfam" id="PF03704">
    <property type="entry name" value="BTAD"/>
    <property type="match status" value="1"/>
</dbReference>
<evidence type="ECO:0000256" key="4">
    <source>
        <dbReference type="ARBA" id="ARBA00023125"/>
    </source>
</evidence>
<dbReference type="AlphaFoldDB" id="A0A918LJC7"/>
<dbReference type="InterPro" id="IPR016032">
    <property type="entry name" value="Sig_transdc_resp-reg_C-effctor"/>
</dbReference>
<dbReference type="InterPro" id="IPR001867">
    <property type="entry name" value="OmpR/PhoB-type_DNA-bd"/>
</dbReference>
<reference evidence="9" key="1">
    <citation type="journal article" date="2014" name="Int. J. Syst. Evol. Microbiol.">
        <title>Complete genome sequence of Corynebacterium casei LMG S-19264T (=DSM 44701T), isolated from a smear-ripened cheese.</title>
        <authorList>
            <consortium name="US DOE Joint Genome Institute (JGI-PGF)"/>
            <person name="Walter F."/>
            <person name="Albersmeier A."/>
            <person name="Kalinowski J."/>
            <person name="Ruckert C."/>
        </authorList>
    </citation>
    <scope>NUCLEOTIDE SEQUENCE</scope>
    <source>
        <strain evidence="9">JCM 4234</strain>
    </source>
</reference>
<dbReference type="PANTHER" id="PTHR35807:SF1">
    <property type="entry name" value="TRANSCRIPTIONAL REGULATOR REDD"/>
    <property type="match status" value="1"/>
</dbReference>
<evidence type="ECO:0000256" key="5">
    <source>
        <dbReference type="ARBA" id="ARBA00023163"/>
    </source>
</evidence>
<name>A0A918LJC7_STRGD</name>
<dbReference type="GO" id="GO:0003677">
    <property type="term" value="F:DNA binding"/>
    <property type="evidence" value="ECO:0007669"/>
    <property type="project" value="UniProtKB-UniRule"/>
</dbReference>
<dbReference type="SUPFAM" id="SSF52540">
    <property type="entry name" value="P-loop containing nucleoside triphosphate hydrolases"/>
    <property type="match status" value="1"/>
</dbReference>
<evidence type="ECO:0000256" key="2">
    <source>
        <dbReference type="ARBA" id="ARBA00023012"/>
    </source>
</evidence>
<comment type="similarity">
    <text evidence="1">Belongs to the AfsR/DnrI/RedD regulatory family.</text>
</comment>
<organism evidence="9 10">
    <name type="scientific">Streptomyces griseoviridis</name>
    <dbReference type="NCBI Taxonomy" id="45398"/>
    <lineage>
        <taxon>Bacteria</taxon>
        <taxon>Bacillati</taxon>
        <taxon>Actinomycetota</taxon>
        <taxon>Actinomycetes</taxon>
        <taxon>Kitasatosporales</taxon>
        <taxon>Streptomycetaceae</taxon>
        <taxon>Streptomyces</taxon>
    </lineage>
</organism>
<dbReference type="GO" id="GO:0043531">
    <property type="term" value="F:ADP binding"/>
    <property type="evidence" value="ECO:0007669"/>
    <property type="project" value="InterPro"/>
</dbReference>
<dbReference type="Proteomes" id="UP000653493">
    <property type="component" value="Unassembled WGS sequence"/>
</dbReference>
<feature type="region of interest" description="Disordered" evidence="7">
    <location>
        <begin position="261"/>
        <end position="309"/>
    </location>
</feature>
<keyword evidence="4 6" id="KW-0238">DNA-binding</keyword>
<dbReference type="SMART" id="SM00028">
    <property type="entry name" value="TPR"/>
    <property type="match status" value="4"/>
</dbReference>
<feature type="domain" description="OmpR/PhoB-type" evidence="8">
    <location>
        <begin position="2"/>
        <end position="108"/>
    </location>
</feature>
<dbReference type="EMBL" id="BMSL01000019">
    <property type="protein sequence ID" value="GGS55293.1"/>
    <property type="molecule type" value="Genomic_DNA"/>
</dbReference>
<proteinExistence type="inferred from homology"/>
<dbReference type="CDD" id="cd15831">
    <property type="entry name" value="BTAD"/>
    <property type="match status" value="1"/>
</dbReference>
<evidence type="ECO:0000256" key="3">
    <source>
        <dbReference type="ARBA" id="ARBA00023015"/>
    </source>
</evidence>
<evidence type="ECO:0000313" key="9">
    <source>
        <dbReference type="EMBL" id="GGS55293.1"/>
    </source>
</evidence>
<sequence>MTRQRDLVDEAIQFSVLGPVRAWRAGKELRLGPKQQRLILGVLLARAGRPVPLGEFVELLWDGFPPASAANAVHRYVGVLRRLLEPELPARSPGRWLVRQAGGYLLRVDEDCLDLLNFRTLVEQARHASGSGDWARAVGLFTTALGLWQGRCAADLEPSVGTHPAFVMIEHEYVSVVCEAAAASLRCDRAGAVLLPLRHAVERNPLDEALLSHLLLALAADGKQAEAMALYQETRLRLADELGVDPGTELRAAYDRILRQETGGTAGTGESAGTTATAENPPADPADDHGAPVPAEVSAPREAPPVKPVQLPSDLPCFVGREDALAHATALTRATGGSAPRVLAIDGIPGIGKTALAVRLAHRVAGDFPDGQLYADLRGFVAEGSPRDPHEVLQGFLSALGVGQQDIPAQVDARAALYRSVLAGLRVLVVLDNARDIEQVRPLLPGTSECRVIVTSRSRLTGLAAGHGAHLLTLDVPTRQEATAGFLERIRASRPGEDVDMDLVGRIVEGCGRLPLAVAIVAARAASHPDHPLPQVAAELVNSRITLDGFSDDNLDNDVRSVFSWSYRTLSDQAARLFRLLPLHPGPDLTVAAMASLAGVAPRAASAAVGELVRTRLLTVQRRDRYWSHDLVLAYAAELDGETRTERAAALARLHDHYRQTAHAAHLMLRPPTRPVAPPPPLPGVTPETMADSAAAMDWFTNEHSVLRAVVENTATRGESRATWELALKMQLYQQRHGCWHDWAATMRLALETALRAGDTEGTARAQHGLAGAHHFLGDREESLRYLKSAQENFEKLGLVDDLAHVLKNLGTVRFALGDHAVAAQHQEQAMRLLRATGQRALEATTTLLAGYSRLELGDVTETALLADTAATIFREVNDLNGVGSCMTLLGRLHHTQRDHDRSIAFYEQGIDLMRRAGSRANVMEALVALGDIHFDAGDVSGARRAWTDAVNCVDDPVLPLVIHAKARLWASAL</sequence>
<keyword evidence="5" id="KW-0804">Transcription</keyword>
<evidence type="ECO:0000259" key="8">
    <source>
        <dbReference type="PROSITE" id="PS51755"/>
    </source>
</evidence>
<feature type="compositionally biased region" description="Low complexity" evidence="7">
    <location>
        <begin position="268"/>
        <end position="281"/>
    </location>
</feature>
<dbReference type="InterPro" id="IPR011990">
    <property type="entry name" value="TPR-like_helical_dom_sf"/>
</dbReference>
<keyword evidence="10" id="KW-1185">Reference proteome</keyword>
<comment type="caution">
    <text evidence="9">The sequence shown here is derived from an EMBL/GenBank/DDBJ whole genome shotgun (WGS) entry which is preliminary data.</text>
</comment>
<dbReference type="PANTHER" id="PTHR35807">
    <property type="entry name" value="TRANSCRIPTIONAL REGULATOR REDD-RELATED"/>
    <property type="match status" value="1"/>
</dbReference>
<dbReference type="GO" id="GO:0006355">
    <property type="term" value="P:regulation of DNA-templated transcription"/>
    <property type="evidence" value="ECO:0007669"/>
    <property type="project" value="InterPro"/>
</dbReference>
<reference evidence="9" key="2">
    <citation type="submission" date="2020-09" db="EMBL/GenBank/DDBJ databases">
        <authorList>
            <person name="Sun Q."/>
            <person name="Ohkuma M."/>
        </authorList>
    </citation>
    <scope>NUCLEOTIDE SEQUENCE</scope>
    <source>
        <strain evidence="9">JCM 4234</strain>
    </source>
</reference>
<dbReference type="Gene3D" id="3.40.50.300">
    <property type="entry name" value="P-loop containing nucleotide triphosphate hydrolases"/>
    <property type="match status" value="1"/>
</dbReference>
<gene>
    <name evidence="9" type="primary">afsR</name>
    <name evidence="9" type="ORF">GCM10010238_50770</name>
</gene>
<dbReference type="SUPFAM" id="SSF48452">
    <property type="entry name" value="TPR-like"/>
    <property type="match status" value="2"/>
</dbReference>
<dbReference type="InterPro" id="IPR051677">
    <property type="entry name" value="AfsR-DnrI-RedD_regulator"/>
</dbReference>
<dbReference type="Gene3D" id="1.25.40.10">
    <property type="entry name" value="Tetratricopeptide repeat domain"/>
    <property type="match status" value="2"/>
</dbReference>
<dbReference type="InterPro" id="IPR027417">
    <property type="entry name" value="P-loop_NTPase"/>
</dbReference>
<dbReference type="Gene3D" id="1.10.10.10">
    <property type="entry name" value="Winged helix-like DNA-binding domain superfamily/Winged helix DNA-binding domain"/>
    <property type="match status" value="1"/>
</dbReference>
<protein>
    <submittedName>
        <fullName evidence="9">Regulatory protein AfsR</fullName>
    </submittedName>
</protein>
<dbReference type="Pfam" id="PF00931">
    <property type="entry name" value="NB-ARC"/>
    <property type="match status" value="1"/>
</dbReference>
<dbReference type="Pfam" id="PF13424">
    <property type="entry name" value="TPR_12"/>
    <property type="match status" value="1"/>
</dbReference>
<dbReference type="InterPro" id="IPR036388">
    <property type="entry name" value="WH-like_DNA-bd_sf"/>
</dbReference>
<dbReference type="Pfam" id="PF13181">
    <property type="entry name" value="TPR_8"/>
    <property type="match status" value="1"/>
</dbReference>
<dbReference type="PROSITE" id="PS51755">
    <property type="entry name" value="OMPR_PHOB"/>
    <property type="match status" value="1"/>
</dbReference>
<keyword evidence="2" id="KW-0902">Two-component regulatory system</keyword>
<feature type="DNA-binding region" description="OmpR/PhoB-type" evidence="6">
    <location>
        <begin position="2"/>
        <end position="108"/>
    </location>
</feature>
<dbReference type="SMART" id="SM01043">
    <property type="entry name" value="BTAD"/>
    <property type="match status" value="1"/>
</dbReference>
<evidence type="ECO:0000313" key="10">
    <source>
        <dbReference type="Proteomes" id="UP000653493"/>
    </source>
</evidence>
<evidence type="ECO:0000256" key="7">
    <source>
        <dbReference type="SAM" id="MobiDB-lite"/>
    </source>
</evidence>
<keyword evidence="3" id="KW-0805">Transcription regulation</keyword>
<dbReference type="SUPFAM" id="SSF46894">
    <property type="entry name" value="C-terminal effector domain of the bipartite response regulators"/>
    <property type="match status" value="1"/>
</dbReference>
<accession>A0A918LJC7</accession>